<dbReference type="SUPFAM" id="SSF55961">
    <property type="entry name" value="Bet v1-like"/>
    <property type="match status" value="1"/>
</dbReference>
<dbReference type="Pfam" id="PF10604">
    <property type="entry name" value="Polyketide_cyc2"/>
    <property type="match status" value="1"/>
</dbReference>
<reference evidence="1 2" key="1">
    <citation type="submission" date="2016-10" db="EMBL/GenBank/DDBJ databases">
        <authorList>
            <person name="Varghese N."/>
            <person name="Submissions S."/>
        </authorList>
    </citation>
    <scope>NUCLEOTIDE SEQUENCE [LARGE SCALE GENOMIC DNA]</scope>
    <source>
        <strain evidence="2">DSM 19823 / KCTC 23066 / CCTCC M 208030 / D25</strain>
    </source>
</reference>
<dbReference type="RefSeq" id="WP_041889531.1">
    <property type="nucleotide sequence ID" value="NZ_CP010817.1"/>
</dbReference>
<evidence type="ECO:0000313" key="1">
    <source>
        <dbReference type="EMBL" id="SEQ44073.1"/>
    </source>
</evidence>
<organism evidence="1 2">
    <name type="scientific">Myroides profundi</name>
    <dbReference type="NCBI Taxonomy" id="480520"/>
    <lineage>
        <taxon>Bacteria</taxon>
        <taxon>Pseudomonadati</taxon>
        <taxon>Bacteroidota</taxon>
        <taxon>Flavobacteriia</taxon>
        <taxon>Flavobacteriales</taxon>
        <taxon>Flavobacteriaceae</taxon>
        <taxon>Myroides</taxon>
    </lineage>
</organism>
<sequence>MTIETSITIKATKEAIWQVLMNFSEYPEWNPFILSITGKPIVGRQIKISLPTMKFKPIILTNKKEQLLSWKGKLGIKGIFDGHHQFEIQQLDEQHCLFIHREDFSGILVPLFKKKLQTETLQGFEAMNIALKIRAEKA</sequence>
<proteinExistence type="predicted"/>
<protein>
    <recommendedName>
        <fullName evidence="3">Polyketide cyclase</fullName>
    </recommendedName>
</protein>
<comment type="caution">
    <text evidence="1">The sequence shown here is derived from an EMBL/GenBank/DDBJ whole genome shotgun (WGS) entry which is preliminary data.</text>
</comment>
<accession>A0AAJ4W293</accession>
<dbReference type="EMBL" id="FOFY01000003">
    <property type="protein sequence ID" value="SEQ44073.1"/>
    <property type="molecule type" value="Genomic_DNA"/>
</dbReference>
<dbReference type="PANTHER" id="PTHR36166:SF1">
    <property type="entry name" value="SRPBCC DOMAIN-CONTAINING PROTEIN"/>
    <property type="match status" value="1"/>
</dbReference>
<dbReference type="Proteomes" id="UP000183496">
    <property type="component" value="Unassembled WGS sequence"/>
</dbReference>
<dbReference type="InterPro" id="IPR023393">
    <property type="entry name" value="START-like_dom_sf"/>
</dbReference>
<keyword evidence="2" id="KW-1185">Reference proteome</keyword>
<dbReference type="PANTHER" id="PTHR36166">
    <property type="entry name" value="CHROMOSOME 9, WHOLE GENOME SHOTGUN SEQUENCE"/>
    <property type="match status" value="1"/>
</dbReference>
<gene>
    <name evidence="1" type="ORF">SAMN04488089_103146</name>
</gene>
<name>A0AAJ4W293_MYRPR</name>
<dbReference type="CDD" id="cd07822">
    <property type="entry name" value="SRPBCC_4"/>
    <property type="match status" value="1"/>
</dbReference>
<dbReference type="AlphaFoldDB" id="A0AAJ4W293"/>
<dbReference type="KEGG" id="mpw:MPR_0875"/>
<dbReference type="InterPro" id="IPR019587">
    <property type="entry name" value="Polyketide_cyclase/dehydratase"/>
</dbReference>
<dbReference type="Gene3D" id="3.30.530.20">
    <property type="match status" value="1"/>
</dbReference>
<evidence type="ECO:0000313" key="2">
    <source>
        <dbReference type="Proteomes" id="UP000183496"/>
    </source>
</evidence>
<evidence type="ECO:0008006" key="3">
    <source>
        <dbReference type="Google" id="ProtNLM"/>
    </source>
</evidence>